<dbReference type="Proteomes" id="UP000305539">
    <property type="component" value="Unassembled WGS sequence"/>
</dbReference>
<reference evidence="1 2" key="1">
    <citation type="submission" date="2019-04" db="EMBL/GenBank/DDBJ databases">
        <title>Trinickia sp. 7GSK02, isolated from subtropical forest soil.</title>
        <authorList>
            <person name="Gao Z.-H."/>
            <person name="Qiu L.-H."/>
        </authorList>
    </citation>
    <scope>NUCLEOTIDE SEQUENCE [LARGE SCALE GENOMIC DNA]</scope>
    <source>
        <strain evidence="1 2">7GSK02</strain>
    </source>
</reference>
<dbReference type="RefSeq" id="WP_136892545.1">
    <property type="nucleotide sequence ID" value="NZ_SWJE01000002.1"/>
</dbReference>
<proteinExistence type="predicted"/>
<evidence type="ECO:0000313" key="2">
    <source>
        <dbReference type="Proteomes" id="UP000305539"/>
    </source>
</evidence>
<sequence length="146" mass="16552">MTDHLDLGVYYEADASHYAASGIDVRQVFSKERFIERYKGCRSIGFVYDDTPIGGVIYDGGYVHIAVLPDYHGRWAWLWESALDWLFGFRTEALAAVDAGNRACLELMRRNGWSPVSDVDGTVTFRITREGRACRAARRGREPKLV</sequence>
<keyword evidence="1" id="KW-0808">Transferase</keyword>
<gene>
    <name evidence="1" type="ORF">FAZ69_03365</name>
</gene>
<organism evidence="1 2">
    <name type="scientific">Trinickia terrae</name>
    <dbReference type="NCBI Taxonomy" id="2571161"/>
    <lineage>
        <taxon>Bacteria</taxon>
        <taxon>Pseudomonadati</taxon>
        <taxon>Pseudomonadota</taxon>
        <taxon>Betaproteobacteria</taxon>
        <taxon>Burkholderiales</taxon>
        <taxon>Burkholderiaceae</taxon>
        <taxon>Trinickia</taxon>
    </lineage>
</organism>
<dbReference type="SUPFAM" id="SSF55729">
    <property type="entry name" value="Acyl-CoA N-acyltransferases (Nat)"/>
    <property type="match status" value="1"/>
</dbReference>
<dbReference type="OrthoDB" id="8780250at2"/>
<comment type="caution">
    <text evidence="1">The sequence shown here is derived from an EMBL/GenBank/DDBJ whole genome shotgun (WGS) entry which is preliminary data.</text>
</comment>
<evidence type="ECO:0000313" key="1">
    <source>
        <dbReference type="EMBL" id="TKC91507.1"/>
    </source>
</evidence>
<dbReference type="GO" id="GO:0016740">
    <property type="term" value="F:transferase activity"/>
    <property type="evidence" value="ECO:0007669"/>
    <property type="project" value="UniProtKB-KW"/>
</dbReference>
<dbReference type="EMBL" id="SWJE01000002">
    <property type="protein sequence ID" value="TKC91507.1"/>
    <property type="molecule type" value="Genomic_DNA"/>
</dbReference>
<dbReference type="AlphaFoldDB" id="A0A4U1ID78"/>
<keyword evidence="2" id="KW-1185">Reference proteome</keyword>
<protein>
    <submittedName>
        <fullName evidence="1">GNAT family N-acetyltransferase</fullName>
    </submittedName>
</protein>
<name>A0A4U1ID78_9BURK</name>
<dbReference type="InterPro" id="IPR016181">
    <property type="entry name" value="Acyl_CoA_acyltransferase"/>
</dbReference>
<accession>A0A4U1ID78</accession>